<feature type="transmembrane region" description="Helical" evidence="2">
    <location>
        <begin position="29"/>
        <end position="51"/>
    </location>
</feature>
<sequence length="347" mass="37724">MQAAPVGNQRGNRRPQGSCRRPATAGTRAAVLCGAAVHGCVFIFGLALSALCGTMQAHFDSRGFPPPSPWAALDVLLRFFALPFADVPLPDPTRPDSAGVDVMLWAPGLLGFFCLAFGRQGFATMGRRRPKEALPYAMVAAVLLAGLAELAQTTAEFSTWGDMARETSSEKAELQQQVFRSGHGSFSQQFSEQQCKAVSGAKMMECSATTMEASFMSLMVPGYCRPLSDDAAAEFEKRVRSCRGHVKLLTDNALESDPLFCRCWTALFDHQRTLAWWILFIWFFMLAGILAVLYAASESRLNRMCARERFEVLVFAAISMTILACRAVLLPEGIAASKGVIGALQGE</sequence>
<feature type="transmembrane region" description="Helical" evidence="2">
    <location>
        <begin position="274"/>
        <end position="297"/>
    </location>
</feature>
<feature type="transmembrane region" description="Helical" evidence="2">
    <location>
        <begin position="309"/>
        <end position="329"/>
    </location>
</feature>
<reference evidence="3" key="1">
    <citation type="submission" date="2021-01" db="EMBL/GenBank/DDBJ databases">
        <authorList>
            <person name="Corre E."/>
            <person name="Pelletier E."/>
            <person name="Niang G."/>
            <person name="Scheremetjew M."/>
            <person name="Finn R."/>
            <person name="Kale V."/>
            <person name="Holt S."/>
            <person name="Cochrane G."/>
            <person name="Meng A."/>
            <person name="Brown T."/>
            <person name="Cohen L."/>
        </authorList>
    </citation>
    <scope>NUCLEOTIDE SEQUENCE</scope>
    <source>
        <strain evidence="3">CCMP3105</strain>
    </source>
</reference>
<evidence type="ECO:0000256" key="2">
    <source>
        <dbReference type="SAM" id="Phobius"/>
    </source>
</evidence>
<organism evidence="3">
    <name type="scientific">Alexandrium monilatum</name>
    <dbReference type="NCBI Taxonomy" id="311494"/>
    <lineage>
        <taxon>Eukaryota</taxon>
        <taxon>Sar</taxon>
        <taxon>Alveolata</taxon>
        <taxon>Dinophyceae</taxon>
        <taxon>Gonyaulacales</taxon>
        <taxon>Pyrocystaceae</taxon>
        <taxon>Alexandrium</taxon>
    </lineage>
</organism>
<proteinExistence type="predicted"/>
<keyword evidence="2" id="KW-0472">Membrane</keyword>
<name>A0A7S4UL64_9DINO</name>
<accession>A0A7S4UL64</accession>
<dbReference type="AlphaFoldDB" id="A0A7S4UL64"/>
<keyword evidence="2" id="KW-0812">Transmembrane</keyword>
<feature type="region of interest" description="Disordered" evidence="1">
    <location>
        <begin position="1"/>
        <end position="21"/>
    </location>
</feature>
<feature type="transmembrane region" description="Helical" evidence="2">
    <location>
        <begin position="134"/>
        <end position="155"/>
    </location>
</feature>
<dbReference type="EMBL" id="HBNR01022799">
    <property type="protein sequence ID" value="CAE4575601.1"/>
    <property type="molecule type" value="Transcribed_RNA"/>
</dbReference>
<protein>
    <submittedName>
        <fullName evidence="3">Uncharacterized protein</fullName>
    </submittedName>
</protein>
<keyword evidence="2" id="KW-1133">Transmembrane helix</keyword>
<evidence type="ECO:0000256" key="1">
    <source>
        <dbReference type="SAM" id="MobiDB-lite"/>
    </source>
</evidence>
<feature type="transmembrane region" description="Helical" evidence="2">
    <location>
        <begin position="102"/>
        <end position="122"/>
    </location>
</feature>
<evidence type="ECO:0000313" key="3">
    <source>
        <dbReference type="EMBL" id="CAE4575601.1"/>
    </source>
</evidence>
<gene>
    <name evidence="3" type="ORF">AMON00008_LOCUS15221</name>
</gene>